<reference evidence="3" key="1">
    <citation type="submission" date="2020-07" db="EMBL/GenBank/DDBJ databases">
        <title>Methanobacterium. sp. MethCan genome.</title>
        <authorList>
            <person name="Postec A."/>
            <person name="Quemeneur M."/>
        </authorList>
    </citation>
    <scope>NUCLEOTIDE SEQUENCE</scope>
    <source>
        <strain evidence="3">MethCAN</strain>
    </source>
</reference>
<dbReference type="Gene3D" id="3.40.50.150">
    <property type="entry name" value="Vaccinia Virus protein VP39"/>
    <property type="match status" value="1"/>
</dbReference>
<dbReference type="CDD" id="cd02440">
    <property type="entry name" value="AdoMet_MTases"/>
    <property type="match status" value="1"/>
</dbReference>
<dbReference type="SUPFAM" id="SSF53335">
    <property type="entry name" value="S-adenosyl-L-methionine-dependent methyltransferases"/>
    <property type="match status" value="1"/>
</dbReference>
<dbReference type="InterPro" id="IPR029063">
    <property type="entry name" value="SAM-dependent_MTases_sf"/>
</dbReference>
<protein>
    <submittedName>
        <fullName evidence="3">Class I SAM-dependent methyltransferase</fullName>
    </submittedName>
</protein>
<dbReference type="GO" id="GO:0008168">
    <property type="term" value="F:methyltransferase activity"/>
    <property type="evidence" value="ECO:0007669"/>
    <property type="project" value="UniProtKB-KW"/>
</dbReference>
<sequence>MPGQELYKNLAKYYDKIYSKKDYRRECEFIEWITQKKQITGNLLLHVACGTGSHVNILKNKFKVMGLDINKEMIDIAGQKSPDVEFIEGDMQNLNIDKRFDIITCLFSAMNYNLSLEDFKTALQNFYSHLKEGGLVIFDLGINKNNWVEGRVSVDTVVEDNLKLARICQSHLEDNIFHANFVFLIKEKGKVDFDIDCHDIGVFELEQISEIMKNTGFSVSIYREFSKDIWNPDSGQIPVFVGLK</sequence>
<dbReference type="KEGG" id="meme:HYG87_07365"/>
<name>A0A8T8KE11_9EURY</name>
<dbReference type="Gene3D" id="2.20.130.10">
    <property type="entry name" value="CAC2371-like domains"/>
    <property type="match status" value="1"/>
</dbReference>
<dbReference type="Pfam" id="PF13649">
    <property type="entry name" value="Methyltransf_25"/>
    <property type="match status" value="1"/>
</dbReference>
<feature type="domain" description="Methyltransferase" evidence="2">
    <location>
        <begin position="45"/>
        <end position="134"/>
    </location>
</feature>
<dbReference type="GeneID" id="64820572"/>
<proteinExistence type="predicted"/>
<dbReference type="AlphaFoldDB" id="A0A8T8KE11"/>
<evidence type="ECO:0000313" key="4">
    <source>
        <dbReference type="Proteomes" id="UP000681041"/>
    </source>
</evidence>
<evidence type="ECO:0000313" key="3">
    <source>
        <dbReference type="EMBL" id="QUH23591.1"/>
    </source>
</evidence>
<dbReference type="GO" id="GO:0032259">
    <property type="term" value="P:methylation"/>
    <property type="evidence" value="ECO:0007669"/>
    <property type="project" value="UniProtKB-KW"/>
</dbReference>
<dbReference type="Proteomes" id="UP000681041">
    <property type="component" value="Chromosome"/>
</dbReference>
<organism evidence="3 4">
    <name type="scientific">Methanobacterium alkalithermotolerans</name>
    <dbReference type="NCBI Taxonomy" id="2731220"/>
    <lineage>
        <taxon>Archaea</taxon>
        <taxon>Methanobacteriati</taxon>
        <taxon>Methanobacteriota</taxon>
        <taxon>Methanomada group</taxon>
        <taxon>Methanobacteria</taxon>
        <taxon>Methanobacteriales</taxon>
        <taxon>Methanobacteriaceae</taxon>
        <taxon>Methanobacterium</taxon>
    </lineage>
</organism>
<dbReference type="RefSeq" id="WP_211532547.1">
    <property type="nucleotide sequence ID" value="NZ_CP058560.1"/>
</dbReference>
<dbReference type="OrthoDB" id="1018at2157"/>
<gene>
    <name evidence="3" type="ORF">HYG87_07365</name>
</gene>
<accession>A0A8T8KE11</accession>
<evidence type="ECO:0000256" key="1">
    <source>
        <dbReference type="ARBA" id="ARBA00022679"/>
    </source>
</evidence>
<dbReference type="EMBL" id="CP058560">
    <property type="protein sequence ID" value="QUH23591.1"/>
    <property type="molecule type" value="Genomic_DNA"/>
</dbReference>
<keyword evidence="3" id="KW-0489">Methyltransferase</keyword>
<keyword evidence="4" id="KW-1185">Reference proteome</keyword>
<keyword evidence="1" id="KW-0808">Transferase</keyword>
<dbReference type="InterPro" id="IPR041698">
    <property type="entry name" value="Methyltransf_25"/>
</dbReference>
<dbReference type="PANTHER" id="PTHR43861">
    <property type="entry name" value="TRANS-ACONITATE 2-METHYLTRANSFERASE-RELATED"/>
    <property type="match status" value="1"/>
</dbReference>
<evidence type="ECO:0000259" key="2">
    <source>
        <dbReference type="Pfam" id="PF13649"/>
    </source>
</evidence>